<dbReference type="Gene3D" id="3.40.1670.10">
    <property type="entry name" value="UbiD C-terminal domain-like"/>
    <property type="match status" value="1"/>
</dbReference>
<feature type="domain" description="3-octaprenyl-4-hydroxybenzoate carboxy-lyase-like C-terminal" evidence="4">
    <location>
        <begin position="304"/>
        <end position="430"/>
    </location>
</feature>
<dbReference type="GO" id="GO:0016831">
    <property type="term" value="F:carboxy-lyase activity"/>
    <property type="evidence" value="ECO:0007669"/>
    <property type="project" value="InterPro"/>
</dbReference>
<dbReference type="InterPro" id="IPR048304">
    <property type="entry name" value="UbiD_Rift_dom"/>
</dbReference>
<dbReference type="InterPro" id="IPR049383">
    <property type="entry name" value="UbiD-like_N"/>
</dbReference>
<evidence type="ECO:0000259" key="4">
    <source>
        <dbReference type="Pfam" id="PF20696"/>
    </source>
</evidence>
<dbReference type="Pfam" id="PF20696">
    <property type="entry name" value="UbiD_C"/>
    <property type="match status" value="1"/>
</dbReference>
<dbReference type="InterPro" id="IPR002830">
    <property type="entry name" value="UbiD"/>
</dbReference>
<evidence type="ECO:0000313" key="5">
    <source>
        <dbReference type="EMBL" id="MBI3016297.1"/>
    </source>
</evidence>
<evidence type="ECO:0000259" key="2">
    <source>
        <dbReference type="Pfam" id="PF01977"/>
    </source>
</evidence>
<dbReference type="Pfam" id="PF20695">
    <property type="entry name" value="UbiD_N"/>
    <property type="match status" value="1"/>
</dbReference>
<comment type="similarity">
    <text evidence="1">Belongs to the UbiD family.</text>
</comment>
<feature type="domain" description="3-octaprenyl-4-hydroxybenzoate carboxy-lyase-like N-terminal" evidence="3">
    <location>
        <begin position="17"/>
        <end position="88"/>
    </location>
</feature>
<protein>
    <submittedName>
        <fullName evidence="5">UbiD family decarboxylase</fullName>
    </submittedName>
</protein>
<dbReference type="SUPFAM" id="SSF143968">
    <property type="entry name" value="UbiD C-terminal domain-like"/>
    <property type="match status" value="1"/>
</dbReference>
<evidence type="ECO:0000256" key="1">
    <source>
        <dbReference type="ARBA" id="ARBA00010021"/>
    </source>
</evidence>
<dbReference type="PANTHER" id="PTHR30108">
    <property type="entry name" value="3-OCTAPRENYL-4-HYDROXYBENZOATE CARBOXY-LYASE-RELATED"/>
    <property type="match status" value="1"/>
</dbReference>
<dbReference type="AlphaFoldDB" id="A0A932M1Y2"/>
<dbReference type="InterPro" id="IPR049381">
    <property type="entry name" value="UbiD-like_C"/>
</dbReference>
<evidence type="ECO:0000313" key="6">
    <source>
        <dbReference type="Proteomes" id="UP000741360"/>
    </source>
</evidence>
<dbReference type="PANTHER" id="PTHR30108:SF21">
    <property type="entry name" value="4-HYDROXYBENZOATE DECARBOXYLASE"/>
    <property type="match status" value="1"/>
</dbReference>
<proteinExistence type="inferred from homology"/>
<comment type="caution">
    <text evidence="5">The sequence shown here is derived from an EMBL/GenBank/DDBJ whole genome shotgun (WGS) entry which is preliminary data.</text>
</comment>
<dbReference type="Pfam" id="PF01977">
    <property type="entry name" value="UbiD"/>
    <property type="match status" value="1"/>
</dbReference>
<dbReference type="GO" id="GO:0005737">
    <property type="term" value="C:cytoplasm"/>
    <property type="evidence" value="ECO:0007669"/>
    <property type="project" value="TreeGrafter"/>
</dbReference>
<reference evidence="5" key="1">
    <citation type="submission" date="2020-07" db="EMBL/GenBank/DDBJ databases">
        <title>Huge and variable diversity of episymbiotic CPR bacteria and DPANN archaea in groundwater ecosystems.</title>
        <authorList>
            <person name="He C.Y."/>
            <person name="Keren R."/>
            <person name="Whittaker M."/>
            <person name="Farag I.F."/>
            <person name="Doudna J."/>
            <person name="Cate J.H.D."/>
            <person name="Banfield J.F."/>
        </authorList>
    </citation>
    <scope>NUCLEOTIDE SEQUENCE</scope>
    <source>
        <strain evidence="5">NC_groundwater_717_Ag_S-0.2um_59_8</strain>
    </source>
</reference>
<sequence>MNKDLRSFLSQLAKMGDREIVRVRREVDPRFELNTVVAKLEQEGKYPAVYFDKVKGSRIPVVTNLCSTYEKLALALDTKLEHLVEEHAARERHPVATRTVSNAPVKDTILTGERADLGILPIPTHNALDGGPYVCSGVGIVKDPETGKQNAGVYRHMVYGPQTMGVYMVRAHHIFYLWRRYSERQEEMAIAIALGHHPALMLGAISRHPGAGGELEVAGALLGEPLEVVPGETVDLLVPAAAEIIIEGKIIPGEMHEEGPFGEWPRYYTSFGPQPYMRVTAITMRRDPIYQDLCAAHSDHLVVGGLARMGSLLMRVREVVPTVKAVNMPMSGGARAHCYISMKKQTEGEPKQAAFAALTVENDIKMVIVVDEDINVFNEPEVLWAVATRFEADRDLIVMPNCQGIELIPTAYGHNRNEHGNMNTKLILDATKPCPPVPFPERADVPQDLLRSLNLSDYVVPY</sequence>
<feature type="domain" description="3-octaprenyl-4-hydroxybenzoate carboxy-lyase-like Rift-related" evidence="2">
    <location>
        <begin position="100"/>
        <end position="293"/>
    </location>
</feature>
<dbReference type="Proteomes" id="UP000741360">
    <property type="component" value="Unassembled WGS sequence"/>
</dbReference>
<evidence type="ECO:0000259" key="3">
    <source>
        <dbReference type="Pfam" id="PF20695"/>
    </source>
</evidence>
<name>A0A932M1Y2_UNCTE</name>
<accession>A0A932M1Y2</accession>
<gene>
    <name evidence="5" type="ORF">HYY65_14820</name>
</gene>
<dbReference type="EMBL" id="JACPSX010000287">
    <property type="protein sequence ID" value="MBI3016297.1"/>
    <property type="molecule type" value="Genomic_DNA"/>
</dbReference>
<dbReference type="NCBIfam" id="TIGR00148">
    <property type="entry name" value="UbiD family decarboxylase"/>
    <property type="match status" value="1"/>
</dbReference>
<organism evidence="5 6">
    <name type="scientific">Tectimicrobiota bacterium</name>
    <dbReference type="NCBI Taxonomy" id="2528274"/>
    <lineage>
        <taxon>Bacteria</taxon>
        <taxon>Pseudomonadati</taxon>
        <taxon>Nitrospinota/Tectimicrobiota group</taxon>
        <taxon>Candidatus Tectimicrobiota</taxon>
    </lineage>
</organism>
<dbReference type="SUPFAM" id="SSF50475">
    <property type="entry name" value="FMN-binding split barrel"/>
    <property type="match status" value="1"/>
</dbReference>